<dbReference type="CDD" id="cd17082">
    <property type="entry name" value="RAWUL_PCGF2_like"/>
    <property type="match status" value="1"/>
</dbReference>
<dbReference type="GO" id="GO:0008270">
    <property type="term" value="F:zinc ion binding"/>
    <property type="evidence" value="ECO:0007669"/>
    <property type="project" value="UniProtKB-KW"/>
</dbReference>
<feature type="compositionally biased region" description="Basic and acidic residues" evidence="7">
    <location>
        <begin position="820"/>
        <end position="832"/>
    </location>
</feature>
<organism evidence="9 11">
    <name type="scientific">Frankliniella occidentalis</name>
    <name type="common">Western flower thrips</name>
    <name type="synonym">Euthrips occidentalis</name>
    <dbReference type="NCBI Taxonomy" id="133901"/>
    <lineage>
        <taxon>Eukaryota</taxon>
        <taxon>Metazoa</taxon>
        <taxon>Ecdysozoa</taxon>
        <taxon>Arthropoda</taxon>
        <taxon>Hexapoda</taxon>
        <taxon>Insecta</taxon>
        <taxon>Pterygota</taxon>
        <taxon>Neoptera</taxon>
        <taxon>Paraneoptera</taxon>
        <taxon>Thysanoptera</taxon>
        <taxon>Terebrantia</taxon>
        <taxon>Thripoidea</taxon>
        <taxon>Thripidae</taxon>
        <taxon>Frankliniella</taxon>
    </lineage>
</organism>
<dbReference type="InterPro" id="IPR017907">
    <property type="entry name" value="Znf_RING_CS"/>
</dbReference>
<evidence type="ECO:0000256" key="7">
    <source>
        <dbReference type="SAM" id="MobiDB-lite"/>
    </source>
</evidence>
<dbReference type="GeneID" id="113217933"/>
<feature type="compositionally biased region" description="Polar residues" evidence="7">
    <location>
        <begin position="779"/>
        <end position="789"/>
    </location>
</feature>
<dbReference type="OrthoDB" id="1305878at2759"/>
<feature type="region of interest" description="Disordered" evidence="7">
    <location>
        <begin position="711"/>
        <end position="949"/>
    </location>
</feature>
<feature type="compositionally biased region" description="Low complexity" evidence="7">
    <location>
        <begin position="1206"/>
        <end position="1221"/>
    </location>
</feature>
<dbReference type="PANTHER" id="PTHR10825:SF29">
    <property type="entry name" value="POLYCOMB GROUP RING FINGER PROTEIN 1"/>
    <property type="match status" value="1"/>
</dbReference>
<reference evidence="10 11" key="1">
    <citation type="submission" date="2025-04" db="UniProtKB">
        <authorList>
            <consortium name="RefSeq"/>
        </authorList>
    </citation>
    <scope>IDENTIFICATION</scope>
    <source>
        <tissue evidence="10 11">Whole organism</tissue>
    </source>
</reference>
<feature type="region of interest" description="Disordered" evidence="7">
    <location>
        <begin position="1091"/>
        <end position="1121"/>
    </location>
</feature>
<keyword evidence="5" id="KW-0539">Nucleus</keyword>
<keyword evidence="3 6" id="KW-0863">Zinc-finger</keyword>
<sequence length="1246" mass="137283">MTPKKAELKDLTPLITCHICKGYFVDATTVTECLHTFCRSCIVKHFKRSLFCPECDVQVEKGCPLNKLRPDPRKQLLVYKMVPRMHANEMERQQQFLKKYAVANPMSQNGGKSTGQRPLLPENLSDVETVRDRIVDKIHLYSPEEKLSLSVEYESGLAENSTVNQDLGLEKQVNPHKRYLQCPAAFTIYHLKKFIRLKYDIGAKQTITIFYEGEQLSDNSSLMDIAYQFFYDVKSPMRFTYRVTPGYVVRPAPSELKKPTPALSKPPTLLPTVLVKPLSLASLSPSVTRQLSRGSASSSDESSTSTTSRRQQRQRSAKTAAYTAIEAMDESDRDEEPPVKRRRTPGKSPRWESDRDSPEPYTVYRNTRRTPKTCLEDFEARYNIKPAGKRVYAICSDDEVSDPETKRNTLANRNSSSKYSNLLSLLKTEKDANRPRFVSNGKKSRKKKADEDVYEFDAQNEDNDSNTTQEFDFVYDNSDYESAESDKLRKETESTHERPHANGCADDESTDMQEIEADEHELEQQIEMEVVTDTEDIERHIEDSIEEVEVDADDDSQEHNQCTAEDDNDNQLDAETTSSSCLVIAEDEDDDGVVEEVIAAEEDGHELVVVEDPEETDVTYTVQVYNVGTSNAENSDKVSEESSCSPKHSASSTSPTVEEDEPEIVHEKVIRKKSKKSKHHHHHHHHKRKRHHSPVMLVSNTEDAPMKLTLKLRPTPSISPGSSKSSKGQADSSNKDRRVSICLSPSSEMSGRESPSQKIYTVKITSPKPTAEVSEKASADTSKGTTAVQSAPKIRIRQIESEKIESSIVTSSEPSIDVQSPEKKSMAGDSNKDGPTQLRQVRIKSPVSCTPTSPPPSPSPSKTSCVPDLKSVKTPSSLTISKVEAGETPSRIEEPSNKPALEILVLPPSPPPSDKQSDDSEECSTISEPMPKKKESNPAPVKKSPSKDMRSNAILSDARQNSLDQVCVLDLSDRAKRDSLPLPPPLAAPAISPISTYMVPRPPPPPVQYILHPPGAQPEASLNSAQLRNLHNMIDEATIATVNRMNNMLAQGQPVIPNLPIFPQVYQNQALNAVNNAVNAQRRLLPAPSLNSIIGSRRGNGYGVGPSGAGTSRPNQSVRHIPNPSALLHRQQSGGHGKLTEQELKERLQQFQQNQQNRAAKAAFTYSRANHAPVRSGSAGPSGSGSSPNTSSSGVSGTIGGGSVGNGLSPTLSSTSNNNNLAKNAIRPRSIEKVAGLLSVRAGVSM</sequence>
<dbReference type="Pfam" id="PF00097">
    <property type="entry name" value="zf-C3HC4"/>
    <property type="match status" value="1"/>
</dbReference>
<protein>
    <submittedName>
        <fullName evidence="10 11">Uncharacterized protein LOC113217933</fullName>
    </submittedName>
</protein>
<dbReference type="SMART" id="SM00184">
    <property type="entry name" value="RING"/>
    <property type="match status" value="1"/>
</dbReference>
<feature type="compositionally biased region" description="Basic and acidic residues" evidence="7">
    <location>
        <begin position="349"/>
        <end position="358"/>
    </location>
</feature>
<dbReference type="FunFam" id="3.30.40.10:FF:000033">
    <property type="entry name" value="Polycomb group RING finger protein 3"/>
    <property type="match status" value="1"/>
</dbReference>
<accession>A0A6J1TQH8</accession>
<evidence type="ECO:0000256" key="1">
    <source>
        <dbReference type="ARBA" id="ARBA00004123"/>
    </source>
</evidence>
<evidence type="ECO:0000256" key="4">
    <source>
        <dbReference type="ARBA" id="ARBA00022833"/>
    </source>
</evidence>
<dbReference type="InterPro" id="IPR001841">
    <property type="entry name" value="Znf_RING"/>
</dbReference>
<feature type="compositionally biased region" description="Basic and acidic residues" evidence="7">
    <location>
        <begin position="484"/>
        <end position="500"/>
    </location>
</feature>
<name>A0A6J1TQH8_FRAOC</name>
<feature type="compositionally biased region" description="Acidic residues" evidence="7">
    <location>
        <begin position="544"/>
        <end position="556"/>
    </location>
</feature>
<evidence type="ECO:0000313" key="11">
    <source>
        <dbReference type="RefSeq" id="XP_026293815.1"/>
    </source>
</evidence>
<feature type="region of interest" description="Disordered" evidence="7">
    <location>
        <begin position="482"/>
        <end position="510"/>
    </location>
</feature>
<feature type="compositionally biased region" description="Acidic residues" evidence="7">
    <location>
        <begin position="452"/>
        <end position="464"/>
    </location>
</feature>
<dbReference type="RefSeq" id="XP_052126583.1">
    <property type="nucleotide sequence ID" value="XM_052270623.1"/>
</dbReference>
<feature type="region of interest" description="Disordered" evidence="7">
    <location>
        <begin position="286"/>
        <end position="364"/>
    </location>
</feature>
<dbReference type="PANTHER" id="PTHR10825">
    <property type="entry name" value="RING FINGER DOMAIN-CONTAINING, POLYCOMB GROUP COMPONENT"/>
    <property type="match status" value="1"/>
</dbReference>
<dbReference type="GO" id="GO:0035102">
    <property type="term" value="C:PRC1 complex"/>
    <property type="evidence" value="ECO:0007669"/>
    <property type="project" value="TreeGrafter"/>
</dbReference>
<evidence type="ECO:0000259" key="8">
    <source>
        <dbReference type="PROSITE" id="PS50089"/>
    </source>
</evidence>
<evidence type="ECO:0000256" key="5">
    <source>
        <dbReference type="ARBA" id="ARBA00023242"/>
    </source>
</evidence>
<dbReference type="InterPro" id="IPR018957">
    <property type="entry name" value="Znf_C3HC4_RING-type"/>
</dbReference>
<dbReference type="RefSeq" id="XP_026293815.1">
    <property type="nucleotide sequence ID" value="XM_026438030.2"/>
</dbReference>
<keyword evidence="9" id="KW-1185">Reference proteome</keyword>
<dbReference type="Gene3D" id="3.10.20.90">
    <property type="entry name" value="Phosphatidylinositol 3-kinase Catalytic Subunit, Chain A, domain 1"/>
    <property type="match status" value="1"/>
</dbReference>
<evidence type="ECO:0000313" key="10">
    <source>
        <dbReference type="RefSeq" id="XP_026293814.1"/>
    </source>
</evidence>
<feature type="compositionally biased region" description="Polar residues" evidence="7">
    <location>
        <begin position="641"/>
        <end position="656"/>
    </location>
</feature>
<feature type="domain" description="RING-type" evidence="8">
    <location>
        <begin position="17"/>
        <end position="56"/>
    </location>
</feature>
<keyword evidence="4" id="KW-0862">Zinc</keyword>
<dbReference type="GO" id="GO:1990841">
    <property type="term" value="F:promoter-specific chromatin binding"/>
    <property type="evidence" value="ECO:0007669"/>
    <property type="project" value="TreeGrafter"/>
</dbReference>
<comment type="subcellular location">
    <subcellularLocation>
        <location evidence="1">Nucleus</location>
    </subcellularLocation>
</comment>
<dbReference type="AlphaFoldDB" id="A0A6J1TQH8"/>
<keyword evidence="2" id="KW-0479">Metal-binding</keyword>
<feature type="compositionally biased region" description="Gly residues" evidence="7">
    <location>
        <begin position="1098"/>
        <end position="1108"/>
    </location>
</feature>
<feature type="compositionally biased region" description="Polar residues" evidence="7">
    <location>
        <begin position="807"/>
        <end position="818"/>
    </location>
</feature>
<feature type="region of interest" description="Disordered" evidence="7">
    <location>
        <begin position="1171"/>
        <end position="1221"/>
    </location>
</feature>
<dbReference type="SUPFAM" id="SSF57850">
    <property type="entry name" value="RING/U-box"/>
    <property type="match status" value="1"/>
</dbReference>
<evidence type="ECO:0000313" key="13">
    <source>
        <dbReference type="RefSeq" id="XP_052126583.1"/>
    </source>
</evidence>
<dbReference type="RefSeq" id="XP_026293814.1">
    <property type="nucleotide sequence ID" value="XM_026438029.2"/>
</dbReference>
<dbReference type="InterPro" id="IPR032443">
    <property type="entry name" value="RAWUL"/>
</dbReference>
<dbReference type="PROSITE" id="PS50089">
    <property type="entry name" value="ZF_RING_2"/>
    <property type="match status" value="1"/>
</dbReference>
<feature type="region of interest" description="Disordered" evidence="7">
    <location>
        <begin position="425"/>
        <end position="469"/>
    </location>
</feature>
<feature type="region of interest" description="Disordered" evidence="7">
    <location>
        <begin position="543"/>
        <end position="580"/>
    </location>
</feature>
<feature type="compositionally biased region" description="Polar residues" evidence="7">
    <location>
        <begin position="743"/>
        <end position="768"/>
    </location>
</feature>
<feature type="compositionally biased region" description="Low complexity" evidence="7">
    <location>
        <begin position="292"/>
        <end position="309"/>
    </location>
</feature>
<feature type="compositionally biased region" description="Low complexity" evidence="7">
    <location>
        <begin position="716"/>
        <end position="728"/>
    </location>
</feature>
<evidence type="ECO:0000313" key="9">
    <source>
        <dbReference type="Proteomes" id="UP000504606"/>
    </source>
</evidence>
<dbReference type="RefSeq" id="XP_026293816.1">
    <property type="nucleotide sequence ID" value="XM_026438031.2"/>
</dbReference>
<evidence type="ECO:0000256" key="2">
    <source>
        <dbReference type="ARBA" id="ARBA00022723"/>
    </source>
</evidence>
<dbReference type="KEGG" id="foc:113217933"/>
<feature type="compositionally biased region" description="Basic residues" evidence="7">
    <location>
        <begin position="669"/>
        <end position="693"/>
    </location>
</feature>
<dbReference type="RefSeq" id="XP_052126587.1">
    <property type="nucleotide sequence ID" value="XM_052270627.1"/>
</dbReference>
<dbReference type="PROSITE" id="PS00518">
    <property type="entry name" value="ZF_RING_1"/>
    <property type="match status" value="1"/>
</dbReference>
<dbReference type="Proteomes" id="UP000504606">
    <property type="component" value="Unplaced"/>
</dbReference>
<evidence type="ECO:0000256" key="6">
    <source>
        <dbReference type="PROSITE-ProRule" id="PRU00175"/>
    </source>
</evidence>
<dbReference type="Gene3D" id="3.30.40.10">
    <property type="entry name" value="Zinc/RING finger domain, C3HC4 (zinc finger)"/>
    <property type="match status" value="1"/>
</dbReference>
<feature type="compositionally biased region" description="Low complexity" evidence="7">
    <location>
        <begin position="1176"/>
        <end position="1196"/>
    </location>
</feature>
<proteinExistence type="predicted"/>
<feature type="compositionally biased region" description="Polar residues" evidence="7">
    <location>
        <begin position="1109"/>
        <end position="1118"/>
    </location>
</feature>
<feature type="region of interest" description="Disordered" evidence="7">
    <location>
        <begin position="627"/>
        <end position="696"/>
    </location>
</feature>
<evidence type="ECO:0000313" key="12">
    <source>
        <dbReference type="RefSeq" id="XP_026293816.1"/>
    </source>
</evidence>
<evidence type="ECO:0000256" key="3">
    <source>
        <dbReference type="ARBA" id="ARBA00022771"/>
    </source>
</evidence>
<dbReference type="Pfam" id="PF16207">
    <property type="entry name" value="RAWUL"/>
    <property type="match status" value="1"/>
</dbReference>
<gene>
    <name evidence="10 11 12 13 14" type="primary">LOC113217933</name>
</gene>
<dbReference type="GO" id="GO:0000122">
    <property type="term" value="P:negative regulation of transcription by RNA polymerase II"/>
    <property type="evidence" value="ECO:0007669"/>
    <property type="project" value="TreeGrafter"/>
</dbReference>
<dbReference type="InterPro" id="IPR013083">
    <property type="entry name" value="Znf_RING/FYVE/PHD"/>
</dbReference>
<evidence type="ECO:0000313" key="14">
    <source>
        <dbReference type="RefSeq" id="XP_052126587.1"/>
    </source>
</evidence>